<feature type="active site" description="Proton acceptor" evidence="4">
    <location>
        <position position="196"/>
    </location>
</feature>
<reference evidence="6" key="1">
    <citation type="submission" date="2021-01" db="EMBL/GenBank/DDBJ databases">
        <title>Whole genome shotgun sequence of Dactylosporangium siamense NBRC 106093.</title>
        <authorList>
            <person name="Komaki H."/>
            <person name="Tamura T."/>
        </authorList>
    </citation>
    <scope>NUCLEOTIDE SEQUENCE</scope>
    <source>
        <strain evidence="6">NBRC 106093</strain>
    </source>
</reference>
<name>A0A919PX28_9ACTN</name>
<dbReference type="SUPFAM" id="SSF52151">
    <property type="entry name" value="FabD/lysophospholipase-like"/>
    <property type="match status" value="1"/>
</dbReference>
<dbReference type="PANTHER" id="PTHR14226">
    <property type="entry name" value="NEUROPATHY TARGET ESTERASE/SWISS CHEESE D.MELANOGASTER"/>
    <property type="match status" value="1"/>
</dbReference>
<evidence type="ECO:0000256" key="4">
    <source>
        <dbReference type="PROSITE-ProRule" id="PRU01161"/>
    </source>
</evidence>
<keyword evidence="7" id="KW-1185">Reference proteome</keyword>
<dbReference type="InterPro" id="IPR050301">
    <property type="entry name" value="NTE"/>
</dbReference>
<dbReference type="Proteomes" id="UP000660611">
    <property type="component" value="Unassembled WGS sequence"/>
</dbReference>
<gene>
    <name evidence="6" type="ORF">Dsi01nite_082540</name>
</gene>
<evidence type="ECO:0000256" key="2">
    <source>
        <dbReference type="ARBA" id="ARBA00022963"/>
    </source>
</evidence>
<dbReference type="GO" id="GO:0016787">
    <property type="term" value="F:hydrolase activity"/>
    <property type="evidence" value="ECO:0007669"/>
    <property type="project" value="UniProtKB-UniRule"/>
</dbReference>
<feature type="domain" description="PNPLA" evidence="5">
    <location>
        <begin position="17"/>
        <end position="209"/>
    </location>
</feature>
<keyword evidence="3 4" id="KW-0443">Lipid metabolism</keyword>
<dbReference type="GO" id="GO:0016042">
    <property type="term" value="P:lipid catabolic process"/>
    <property type="evidence" value="ECO:0007669"/>
    <property type="project" value="UniProtKB-UniRule"/>
</dbReference>
<protein>
    <submittedName>
        <fullName evidence="6">Patatin</fullName>
    </submittedName>
</protein>
<feature type="active site" description="Nucleophile" evidence="4">
    <location>
        <position position="54"/>
    </location>
</feature>
<evidence type="ECO:0000256" key="1">
    <source>
        <dbReference type="ARBA" id="ARBA00022801"/>
    </source>
</evidence>
<feature type="short sequence motif" description="GXGXXG" evidence="4">
    <location>
        <begin position="21"/>
        <end position="26"/>
    </location>
</feature>
<organism evidence="6 7">
    <name type="scientific">Dactylosporangium siamense</name>
    <dbReference type="NCBI Taxonomy" id="685454"/>
    <lineage>
        <taxon>Bacteria</taxon>
        <taxon>Bacillati</taxon>
        <taxon>Actinomycetota</taxon>
        <taxon>Actinomycetes</taxon>
        <taxon>Micromonosporales</taxon>
        <taxon>Micromonosporaceae</taxon>
        <taxon>Dactylosporangium</taxon>
    </lineage>
</organism>
<dbReference type="PROSITE" id="PS51635">
    <property type="entry name" value="PNPLA"/>
    <property type="match status" value="1"/>
</dbReference>
<feature type="short sequence motif" description="DGA/G" evidence="4">
    <location>
        <begin position="196"/>
        <end position="198"/>
    </location>
</feature>
<dbReference type="Gene3D" id="3.40.1090.10">
    <property type="entry name" value="Cytosolic phospholipase A2 catalytic domain"/>
    <property type="match status" value="2"/>
</dbReference>
<evidence type="ECO:0000313" key="6">
    <source>
        <dbReference type="EMBL" id="GIG50213.1"/>
    </source>
</evidence>
<dbReference type="InterPro" id="IPR016035">
    <property type="entry name" value="Acyl_Trfase/lysoPLipase"/>
</dbReference>
<evidence type="ECO:0000256" key="3">
    <source>
        <dbReference type="ARBA" id="ARBA00023098"/>
    </source>
</evidence>
<comment type="caution">
    <text evidence="6">The sequence shown here is derived from an EMBL/GenBank/DDBJ whole genome shotgun (WGS) entry which is preliminary data.</text>
</comment>
<sequence>MAGLYSCDMVAHRSFALVLGGGGVTGVAWETGIIAGLAAAGVDLTRADLVVGTSAGAVVAAQITSGVPVEELYQRQLKPATGEIGAHFGVGTMLRYAVAGLRPGDDRQALRRMGHAARTAATVPEQTRRDVIAGRLPNHDWPAAPRVLITAVDTETGEEVGFDRDSGVDLVSAVAASCAVPIVWPTVTINGRRFMDGGVRSAANAHLARGYDRVVVLAPTTTSLRRSGRVGAELAALGPAVRSVVVTPDAEAKTAIGRNVLDPARRAPAAETGRRQSTTVLEAVTAVLT</sequence>
<keyword evidence="2 4" id="KW-0442">Lipid degradation</keyword>
<proteinExistence type="predicted"/>
<feature type="short sequence motif" description="GXSXG" evidence="4">
    <location>
        <begin position="52"/>
        <end position="56"/>
    </location>
</feature>
<dbReference type="EMBL" id="BONQ01000128">
    <property type="protein sequence ID" value="GIG50213.1"/>
    <property type="molecule type" value="Genomic_DNA"/>
</dbReference>
<dbReference type="Pfam" id="PF01734">
    <property type="entry name" value="Patatin"/>
    <property type="match status" value="1"/>
</dbReference>
<evidence type="ECO:0000313" key="7">
    <source>
        <dbReference type="Proteomes" id="UP000660611"/>
    </source>
</evidence>
<accession>A0A919PX28</accession>
<dbReference type="AlphaFoldDB" id="A0A919PX28"/>
<dbReference type="PANTHER" id="PTHR14226:SF57">
    <property type="entry name" value="BLR7027 PROTEIN"/>
    <property type="match status" value="1"/>
</dbReference>
<evidence type="ECO:0000259" key="5">
    <source>
        <dbReference type="PROSITE" id="PS51635"/>
    </source>
</evidence>
<dbReference type="InterPro" id="IPR002641">
    <property type="entry name" value="PNPLA_dom"/>
</dbReference>
<keyword evidence="1 4" id="KW-0378">Hydrolase</keyword>